<dbReference type="NCBIfam" id="TIGR01509">
    <property type="entry name" value="HAD-SF-IA-v3"/>
    <property type="match status" value="1"/>
</dbReference>
<gene>
    <name evidence="1" type="ORF">F0145_20280</name>
</gene>
<comment type="caution">
    <text evidence="1">The sequence shown here is derived from an EMBL/GenBank/DDBJ whole genome shotgun (WGS) entry which is preliminary data.</text>
</comment>
<dbReference type="Pfam" id="PF13419">
    <property type="entry name" value="HAD_2"/>
    <property type="match status" value="1"/>
</dbReference>
<dbReference type="SFLD" id="SFLDS00003">
    <property type="entry name" value="Haloacid_Dehalogenase"/>
    <property type="match status" value="1"/>
</dbReference>
<dbReference type="RefSeq" id="WP_150091360.1">
    <property type="nucleotide sequence ID" value="NZ_VWSF01000020.1"/>
</dbReference>
<protein>
    <submittedName>
        <fullName evidence="1">HAD family phosphatase</fullName>
    </submittedName>
</protein>
<dbReference type="AlphaFoldDB" id="A0A5M6D2I9"/>
<organism evidence="1 2">
    <name type="scientific">Adhaeribacter rhizoryzae</name>
    <dbReference type="NCBI Taxonomy" id="2607907"/>
    <lineage>
        <taxon>Bacteria</taxon>
        <taxon>Pseudomonadati</taxon>
        <taxon>Bacteroidota</taxon>
        <taxon>Cytophagia</taxon>
        <taxon>Cytophagales</taxon>
        <taxon>Hymenobacteraceae</taxon>
        <taxon>Adhaeribacter</taxon>
    </lineage>
</organism>
<dbReference type="CDD" id="cd02603">
    <property type="entry name" value="HAD_sEH-N_like"/>
    <property type="match status" value="1"/>
</dbReference>
<dbReference type="InterPro" id="IPR036412">
    <property type="entry name" value="HAD-like_sf"/>
</dbReference>
<sequence>MINTIIFDLAAVLIDWDPKYLYRKIFKTEEEVMYFLQNICTPDWNEEQDAGRTIAEAEEYLIAKFPEHEENIQAFYGRYPEMLGQEISGTVTILRKLKESQKYKLYALTNWSAETFPVALEKFSFLTWFDGIVVSGTEKNRKPFASFYQTLLNRYQIKPTTAIFIDDNPLNVRGAEQVGISSIHFTSPEQLRQALQEKSILV</sequence>
<dbReference type="EMBL" id="VWSF01000020">
    <property type="protein sequence ID" value="KAA5541704.1"/>
    <property type="molecule type" value="Genomic_DNA"/>
</dbReference>
<dbReference type="PANTHER" id="PTHR43611">
    <property type="entry name" value="ALPHA-D-GLUCOSE 1-PHOSPHATE PHOSPHATASE"/>
    <property type="match status" value="1"/>
</dbReference>
<dbReference type="InterPro" id="IPR023214">
    <property type="entry name" value="HAD_sf"/>
</dbReference>
<dbReference type="Proteomes" id="UP000323426">
    <property type="component" value="Unassembled WGS sequence"/>
</dbReference>
<dbReference type="SUPFAM" id="SSF56784">
    <property type="entry name" value="HAD-like"/>
    <property type="match status" value="1"/>
</dbReference>
<dbReference type="InterPro" id="IPR041492">
    <property type="entry name" value="HAD_2"/>
</dbReference>
<evidence type="ECO:0000313" key="1">
    <source>
        <dbReference type="EMBL" id="KAA5541704.1"/>
    </source>
</evidence>
<dbReference type="SFLD" id="SFLDG01129">
    <property type="entry name" value="C1.5:_HAD__Beta-PGM__Phosphata"/>
    <property type="match status" value="1"/>
</dbReference>
<dbReference type="InterPro" id="IPR006439">
    <property type="entry name" value="HAD-SF_hydro_IA"/>
</dbReference>
<evidence type="ECO:0000313" key="2">
    <source>
        <dbReference type="Proteomes" id="UP000323426"/>
    </source>
</evidence>
<accession>A0A5M6D2I9</accession>
<name>A0A5M6D2I9_9BACT</name>
<reference evidence="1 2" key="1">
    <citation type="submission" date="2019-09" db="EMBL/GenBank/DDBJ databases">
        <title>Genome sequence and assembly of Adhaeribacter sp.</title>
        <authorList>
            <person name="Chhetri G."/>
        </authorList>
    </citation>
    <scope>NUCLEOTIDE SEQUENCE [LARGE SCALE GENOMIC DNA]</scope>
    <source>
        <strain evidence="1 2">DK36</strain>
    </source>
</reference>
<keyword evidence="2" id="KW-1185">Reference proteome</keyword>
<dbReference type="PANTHER" id="PTHR43611:SF3">
    <property type="entry name" value="FLAVIN MONONUCLEOTIDE HYDROLASE 1, CHLOROPLATIC"/>
    <property type="match status" value="1"/>
</dbReference>
<dbReference type="Gene3D" id="3.40.50.1000">
    <property type="entry name" value="HAD superfamily/HAD-like"/>
    <property type="match status" value="1"/>
</dbReference>
<proteinExistence type="predicted"/>